<evidence type="ECO:0000313" key="3">
    <source>
        <dbReference type="Proteomes" id="UP000321155"/>
    </source>
</evidence>
<dbReference type="EMBL" id="BJZR01000012">
    <property type="protein sequence ID" value="GEO91444.1"/>
    <property type="molecule type" value="Genomic_DNA"/>
</dbReference>
<dbReference type="InterPro" id="IPR018723">
    <property type="entry name" value="DUF2254_membrane"/>
</dbReference>
<keyword evidence="3" id="KW-1185">Reference proteome</keyword>
<name>A0ABQ0X731_9MICC</name>
<evidence type="ECO:0000313" key="2">
    <source>
        <dbReference type="EMBL" id="GEO91444.1"/>
    </source>
</evidence>
<accession>A0ABQ0X731</accession>
<keyword evidence="1" id="KW-0812">Transmembrane</keyword>
<keyword evidence="1" id="KW-1133">Transmembrane helix</keyword>
<feature type="transmembrane region" description="Helical" evidence="1">
    <location>
        <begin position="56"/>
        <end position="83"/>
    </location>
</feature>
<comment type="caution">
    <text evidence="2">The sequence shown here is derived from an EMBL/GenBank/DDBJ whole genome shotgun (WGS) entry which is preliminary data.</text>
</comment>
<dbReference type="Pfam" id="PF10011">
    <property type="entry name" value="DUF2254"/>
    <property type="match status" value="1"/>
</dbReference>
<feature type="transmembrane region" description="Helical" evidence="1">
    <location>
        <begin position="134"/>
        <end position="154"/>
    </location>
</feature>
<feature type="transmembrane region" description="Helical" evidence="1">
    <location>
        <begin position="103"/>
        <end position="122"/>
    </location>
</feature>
<organism evidence="2 3">
    <name type="scientific">Kocuria flava</name>
    <dbReference type="NCBI Taxonomy" id="446860"/>
    <lineage>
        <taxon>Bacteria</taxon>
        <taxon>Bacillati</taxon>
        <taxon>Actinomycetota</taxon>
        <taxon>Actinomycetes</taxon>
        <taxon>Micrococcales</taxon>
        <taxon>Micrococcaceae</taxon>
        <taxon>Kocuria</taxon>
    </lineage>
</organism>
<dbReference type="Proteomes" id="UP000321155">
    <property type="component" value="Unassembled WGS sequence"/>
</dbReference>
<proteinExistence type="predicted"/>
<protein>
    <recommendedName>
        <fullName evidence="4">DUF2254 domain-containing protein</fullName>
    </recommendedName>
</protein>
<sequence length="445" mass="47167">MLALRLRAGLYAFRESLFLLPALIVVAGAVAAEAAWALDRAAPELLPVSLRMSTNAAIWLLSVVAGATITTAGVVFSLTVVSLQLASSQFSPRVMRSFVRDRLSQAVVGLLVATFVYCVLVLRHLNGEPAEPAPGLSLALAVVLTVATVLLIIAHLDHLARRLQVGEVVRSIAGEGRDVVDAVLARGAAEEPLRGRVELPGGGCRVVRAPHDGWVTQAGSADILAAVPPGTVVRLETRTGAYIHEGEALATLWPVPDRPGPVDRRLGAVVRVSATRTMQEDVDFAVRQLVDIGLRALSSAVNDPTTAVESVLRLGSLLRRLIACDLPPEAVGGPAGRVLLRPWELSHEEYLGHAFDQLRHAAPAQPQVAAALLRTLRMLAVHAEDVGRPGLVAPLRRQAALLLEAAEAEPALHPADWRWLRAVADAATDPADHGPRLVDGAVPAE</sequence>
<evidence type="ECO:0008006" key="4">
    <source>
        <dbReference type="Google" id="ProtNLM"/>
    </source>
</evidence>
<reference evidence="2 3" key="1">
    <citation type="submission" date="2019-07" db="EMBL/GenBank/DDBJ databases">
        <title>Whole genome shotgun sequence of Kocuria flava NBRC 107626.</title>
        <authorList>
            <person name="Hosoyama A."/>
            <person name="Uohara A."/>
            <person name="Ohji S."/>
            <person name="Ichikawa N."/>
        </authorList>
    </citation>
    <scope>NUCLEOTIDE SEQUENCE [LARGE SCALE GENOMIC DNA]</scope>
    <source>
        <strain evidence="2 3">NBRC 107626</strain>
    </source>
</reference>
<keyword evidence="1" id="KW-0472">Membrane</keyword>
<evidence type="ECO:0000256" key="1">
    <source>
        <dbReference type="SAM" id="Phobius"/>
    </source>
</evidence>
<gene>
    <name evidence="2" type="ORF">KFL01_07500</name>
</gene>